<organism evidence="1">
    <name type="scientific">marine sediment metagenome</name>
    <dbReference type="NCBI Taxonomy" id="412755"/>
    <lineage>
        <taxon>unclassified sequences</taxon>
        <taxon>metagenomes</taxon>
        <taxon>ecological metagenomes</taxon>
    </lineage>
</organism>
<accession>A0A0F8W6I8</accession>
<gene>
    <name evidence="1" type="ORF">LCGC14_3106820</name>
</gene>
<comment type="caution">
    <text evidence="1">The sequence shown here is derived from an EMBL/GenBank/DDBJ whole genome shotgun (WGS) entry which is preliminary data.</text>
</comment>
<evidence type="ECO:0000313" key="1">
    <source>
        <dbReference type="EMBL" id="KKK52248.1"/>
    </source>
</evidence>
<reference evidence="1" key="1">
    <citation type="journal article" date="2015" name="Nature">
        <title>Complex archaea that bridge the gap between prokaryotes and eukaryotes.</title>
        <authorList>
            <person name="Spang A."/>
            <person name="Saw J.H."/>
            <person name="Jorgensen S.L."/>
            <person name="Zaremba-Niedzwiedzka K."/>
            <person name="Martijn J."/>
            <person name="Lind A.E."/>
            <person name="van Eijk R."/>
            <person name="Schleper C."/>
            <person name="Guy L."/>
            <person name="Ettema T.J."/>
        </authorList>
    </citation>
    <scope>NUCLEOTIDE SEQUENCE</scope>
</reference>
<proteinExistence type="predicted"/>
<sequence>MLGKRIMDKSDVHIECDCGVMKIHIPDAYKYFTAYEFICTGCGKAHNGHVADPDTVRNVTPVPELQP</sequence>
<dbReference type="AlphaFoldDB" id="A0A0F8W6I8"/>
<name>A0A0F8W6I8_9ZZZZ</name>
<protein>
    <submittedName>
        <fullName evidence="1">Uncharacterized protein</fullName>
    </submittedName>
</protein>
<dbReference type="EMBL" id="LAZR01067115">
    <property type="protein sequence ID" value="KKK52248.1"/>
    <property type="molecule type" value="Genomic_DNA"/>
</dbReference>